<keyword evidence="5" id="KW-0560">Oxidoreductase</keyword>
<dbReference type="SUPFAM" id="SSF63380">
    <property type="entry name" value="Riboflavin synthase domain-like"/>
    <property type="match status" value="1"/>
</dbReference>
<dbReference type="Proteomes" id="UP001596435">
    <property type="component" value="Unassembled WGS sequence"/>
</dbReference>
<proteinExistence type="predicted"/>
<evidence type="ECO:0000256" key="2">
    <source>
        <dbReference type="ARBA" id="ARBA00022630"/>
    </source>
</evidence>
<dbReference type="PROSITE" id="PS51384">
    <property type="entry name" value="FAD_FR"/>
    <property type="match status" value="1"/>
</dbReference>
<comment type="cofactor">
    <cofactor evidence="1">
        <name>FAD</name>
        <dbReference type="ChEBI" id="CHEBI:57692"/>
    </cofactor>
</comment>
<evidence type="ECO:0000256" key="6">
    <source>
        <dbReference type="ARBA" id="ARBA00023004"/>
    </source>
</evidence>
<evidence type="ECO:0000256" key="7">
    <source>
        <dbReference type="ARBA" id="ARBA00023014"/>
    </source>
</evidence>
<keyword evidence="4" id="KW-0479">Metal-binding</keyword>
<evidence type="ECO:0000259" key="9">
    <source>
        <dbReference type="PROSITE" id="PS51384"/>
    </source>
</evidence>
<name>A0ABW2FMK8_9ACTN</name>
<dbReference type="InterPro" id="IPR001041">
    <property type="entry name" value="2Fe-2S_ferredoxin-type"/>
</dbReference>
<comment type="caution">
    <text evidence="10">The sequence shown here is derived from an EMBL/GenBank/DDBJ whole genome shotgun (WGS) entry which is preliminary data.</text>
</comment>
<keyword evidence="11" id="KW-1185">Reference proteome</keyword>
<evidence type="ECO:0000256" key="3">
    <source>
        <dbReference type="ARBA" id="ARBA00022714"/>
    </source>
</evidence>
<feature type="domain" description="FAD-binding FR-type" evidence="9">
    <location>
        <begin position="1"/>
        <end position="98"/>
    </location>
</feature>
<keyword evidence="3" id="KW-0001">2Fe-2S</keyword>
<dbReference type="SUPFAM" id="SSF52343">
    <property type="entry name" value="Ferredoxin reductase-like, C-terminal NADP-linked domain"/>
    <property type="match status" value="1"/>
</dbReference>
<dbReference type="Gene3D" id="3.10.20.30">
    <property type="match status" value="1"/>
</dbReference>
<evidence type="ECO:0000256" key="5">
    <source>
        <dbReference type="ARBA" id="ARBA00023002"/>
    </source>
</evidence>
<dbReference type="PROSITE" id="PS00197">
    <property type="entry name" value="2FE2S_FER_1"/>
    <property type="match status" value="1"/>
</dbReference>
<feature type="domain" description="2Fe-2S ferredoxin-type" evidence="8">
    <location>
        <begin position="223"/>
        <end position="310"/>
    </location>
</feature>
<dbReference type="PROSITE" id="PS51085">
    <property type="entry name" value="2FE2S_FER_2"/>
    <property type="match status" value="1"/>
</dbReference>
<dbReference type="CDD" id="cd00207">
    <property type="entry name" value="fer2"/>
    <property type="match status" value="1"/>
</dbReference>
<dbReference type="InterPro" id="IPR039261">
    <property type="entry name" value="FNR_nucleotide-bd"/>
</dbReference>
<dbReference type="PANTHER" id="PTHR47354:SF1">
    <property type="entry name" value="CARNITINE MONOOXYGENASE REDUCTASE SUBUNIT"/>
    <property type="match status" value="1"/>
</dbReference>
<dbReference type="InterPro" id="IPR036010">
    <property type="entry name" value="2Fe-2S_ferredoxin-like_sf"/>
</dbReference>
<dbReference type="PANTHER" id="PTHR47354">
    <property type="entry name" value="NADH OXIDOREDUCTASE HCR"/>
    <property type="match status" value="1"/>
</dbReference>
<keyword evidence="2" id="KW-0285">Flavoprotein</keyword>
<accession>A0ABW2FMK8</accession>
<dbReference type="InterPro" id="IPR017938">
    <property type="entry name" value="Riboflavin_synthase-like_b-brl"/>
</dbReference>
<evidence type="ECO:0000256" key="4">
    <source>
        <dbReference type="ARBA" id="ARBA00022723"/>
    </source>
</evidence>
<dbReference type="Gene3D" id="3.40.50.80">
    <property type="entry name" value="Nucleotide-binding domain of ferredoxin-NADP reductase (FNR) module"/>
    <property type="match status" value="1"/>
</dbReference>
<organism evidence="10 11">
    <name type="scientific">Kitasatospora paranensis</name>
    <dbReference type="NCBI Taxonomy" id="258053"/>
    <lineage>
        <taxon>Bacteria</taxon>
        <taxon>Bacillati</taxon>
        <taxon>Actinomycetota</taxon>
        <taxon>Actinomycetes</taxon>
        <taxon>Kitasatosporales</taxon>
        <taxon>Streptomycetaceae</taxon>
        <taxon>Kitasatospora</taxon>
    </lineage>
</organism>
<keyword evidence="7" id="KW-0411">Iron-sulfur</keyword>
<reference evidence="11" key="1">
    <citation type="journal article" date="2019" name="Int. J. Syst. Evol. Microbiol.">
        <title>The Global Catalogue of Microorganisms (GCM) 10K type strain sequencing project: providing services to taxonomists for standard genome sequencing and annotation.</title>
        <authorList>
            <consortium name="The Broad Institute Genomics Platform"/>
            <consortium name="The Broad Institute Genome Sequencing Center for Infectious Disease"/>
            <person name="Wu L."/>
            <person name="Ma J."/>
        </authorList>
    </citation>
    <scope>NUCLEOTIDE SEQUENCE [LARGE SCALE GENOMIC DNA]</scope>
    <source>
        <strain evidence="11">CGMCC 1.12859</strain>
    </source>
</reference>
<dbReference type="InterPro" id="IPR012675">
    <property type="entry name" value="Beta-grasp_dom_sf"/>
</dbReference>
<gene>
    <name evidence="10" type="ORF">ACFQMG_02885</name>
</gene>
<sequence length="310" mass="32895">MNTATVHAARALTPTVTQYWITASPGSPPLPAAVPGQHVTLRVGPRVKTFTVLALQDEGYELAVRNRHRGDRRDHLSPGLHVGAAIAVTAPDGRFTAESEAPFTHFLAGGVGINPVLAVLAGGRLRDWRLVYVDRGEAEFPFLEEIRQLAKEQDGTVVTVDTATLGRPDWDAIVGDIPAGSTIGVCGPTGMVAEVRSAVHRTSGARQLITDGATTGGVADMPASVEVECLRTGITFEAAQHQPLLDALNRNGVAVPSSCRQGICGTCEIEVRTGQIDHRDEVLTDQEKAESSYMLPCVSKSIGARLVLNV</sequence>
<dbReference type="InterPro" id="IPR017927">
    <property type="entry name" value="FAD-bd_FR_type"/>
</dbReference>
<evidence type="ECO:0000259" key="8">
    <source>
        <dbReference type="PROSITE" id="PS51085"/>
    </source>
</evidence>
<evidence type="ECO:0000313" key="11">
    <source>
        <dbReference type="Proteomes" id="UP001596435"/>
    </source>
</evidence>
<dbReference type="Gene3D" id="2.40.30.10">
    <property type="entry name" value="Translation factors"/>
    <property type="match status" value="1"/>
</dbReference>
<dbReference type="InterPro" id="IPR006058">
    <property type="entry name" value="2Fe2S_fd_BS"/>
</dbReference>
<evidence type="ECO:0000256" key="1">
    <source>
        <dbReference type="ARBA" id="ARBA00001974"/>
    </source>
</evidence>
<protein>
    <submittedName>
        <fullName evidence="10">Iron-sulfur cluster-binding domain-containing protein</fullName>
    </submittedName>
</protein>
<dbReference type="Pfam" id="PF00111">
    <property type="entry name" value="Fer2"/>
    <property type="match status" value="1"/>
</dbReference>
<keyword evidence="6" id="KW-0408">Iron</keyword>
<evidence type="ECO:0000313" key="10">
    <source>
        <dbReference type="EMBL" id="MFC7178506.1"/>
    </source>
</evidence>
<dbReference type="EMBL" id="JBHTAJ010000004">
    <property type="protein sequence ID" value="MFC7178506.1"/>
    <property type="molecule type" value="Genomic_DNA"/>
</dbReference>
<dbReference type="RefSeq" id="WP_345707916.1">
    <property type="nucleotide sequence ID" value="NZ_BAABKV010000001.1"/>
</dbReference>
<dbReference type="SUPFAM" id="SSF54292">
    <property type="entry name" value="2Fe-2S ferredoxin-like"/>
    <property type="match status" value="1"/>
</dbReference>
<dbReference type="InterPro" id="IPR050415">
    <property type="entry name" value="MRET"/>
</dbReference>